<dbReference type="InterPro" id="IPR029057">
    <property type="entry name" value="PRTase-like"/>
</dbReference>
<protein>
    <recommendedName>
        <fullName evidence="2 7">Orotate phosphoribosyltransferase</fullName>
        <shortName evidence="7">OPRT</shortName>
        <shortName evidence="7">OPRTase</shortName>
        <ecNumber evidence="2 7">2.4.2.10</ecNumber>
    </recommendedName>
</protein>
<comment type="caution">
    <text evidence="7">Lacks conserved residue(s) required for the propagation of feature annotation.</text>
</comment>
<evidence type="ECO:0000256" key="4">
    <source>
        <dbReference type="ARBA" id="ARBA00022679"/>
    </source>
</evidence>
<evidence type="ECO:0000313" key="9">
    <source>
        <dbReference type="EMBL" id="MDQ0318813.1"/>
    </source>
</evidence>
<evidence type="ECO:0000256" key="2">
    <source>
        <dbReference type="ARBA" id="ARBA00011971"/>
    </source>
</evidence>
<dbReference type="NCBIfam" id="NF001729">
    <property type="entry name" value="PRK00455.1-3"/>
    <property type="match status" value="1"/>
</dbReference>
<dbReference type="EMBL" id="JAUSVF010000001">
    <property type="protein sequence ID" value="MDQ0318813.1"/>
    <property type="molecule type" value="Genomic_DNA"/>
</dbReference>
<dbReference type="PANTHER" id="PTHR19278">
    <property type="entry name" value="OROTATE PHOSPHORIBOSYLTRANSFERASE"/>
    <property type="match status" value="1"/>
</dbReference>
<keyword evidence="10" id="KW-1185">Reference proteome</keyword>
<dbReference type="GO" id="GO:0004588">
    <property type="term" value="F:orotate phosphoribosyltransferase activity"/>
    <property type="evidence" value="ECO:0007669"/>
    <property type="project" value="UniProtKB-EC"/>
</dbReference>
<keyword evidence="3 7" id="KW-0328">Glycosyltransferase</keyword>
<comment type="pathway">
    <text evidence="1 7">Pyrimidine metabolism; UMP biosynthesis via de novo pathway; UMP from orotate: step 1/2.</text>
</comment>
<accession>A0ABU0BKN9</accession>
<gene>
    <name evidence="7" type="primary">pyrE</name>
    <name evidence="9" type="ORF">QO002_000951</name>
</gene>
<feature type="binding site" evidence="7">
    <location>
        <position position="113"/>
    </location>
    <ligand>
        <name>5-phospho-alpha-D-ribose 1-diphosphate</name>
        <dbReference type="ChEBI" id="CHEBI:58017"/>
        <note>ligand shared between dimeric partners</note>
    </ligand>
</feature>
<reference evidence="9 10" key="1">
    <citation type="submission" date="2023-07" db="EMBL/GenBank/DDBJ databases">
        <title>Genomic Encyclopedia of Type Strains, Phase IV (KMG-IV): sequencing the most valuable type-strain genomes for metagenomic binning, comparative biology and taxonomic classification.</title>
        <authorList>
            <person name="Goeker M."/>
        </authorList>
    </citation>
    <scope>NUCLEOTIDE SEQUENCE [LARGE SCALE GENOMIC DNA]</scope>
    <source>
        <strain evidence="9 10">DSM 1112</strain>
    </source>
</reference>
<evidence type="ECO:0000256" key="1">
    <source>
        <dbReference type="ARBA" id="ARBA00004889"/>
    </source>
</evidence>
<dbReference type="Pfam" id="PF00156">
    <property type="entry name" value="Pribosyltran"/>
    <property type="match status" value="1"/>
</dbReference>
<comment type="caution">
    <text evidence="9">The sequence shown here is derived from an EMBL/GenBank/DDBJ whole genome shotgun (WGS) entry which is preliminary data.</text>
</comment>
<dbReference type="InterPro" id="IPR000836">
    <property type="entry name" value="PRTase_dom"/>
</dbReference>
<dbReference type="Gene3D" id="3.40.50.2020">
    <property type="match status" value="1"/>
</dbReference>
<evidence type="ECO:0000313" key="10">
    <source>
        <dbReference type="Proteomes" id="UP001230207"/>
    </source>
</evidence>
<comment type="similarity">
    <text evidence="7">Belongs to the purine/pyrimidine phosphoribosyltransferase family. PyrE subfamily.</text>
</comment>
<feature type="binding site" description="in other chain" evidence="7">
    <location>
        <position position="108"/>
    </location>
    <ligand>
        <name>5-phospho-alpha-D-ribose 1-diphosphate</name>
        <dbReference type="ChEBI" id="CHEBI:58017"/>
        <note>ligand shared between dimeric partners</note>
    </ligand>
</feature>
<feature type="domain" description="Phosphoribosyltransferase" evidence="8">
    <location>
        <begin position="63"/>
        <end position="153"/>
    </location>
</feature>
<evidence type="ECO:0000256" key="6">
    <source>
        <dbReference type="ARBA" id="ARBA00022975"/>
    </source>
</evidence>
<organism evidence="9 10">
    <name type="scientific">Pararhizobium capsulatum DSM 1112</name>
    <dbReference type="NCBI Taxonomy" id="1121113"/>
    <lineage>
        <taxon>Bacteria</taxon>
        <taxon>Pseudomonadati</taxon>
        <taxon>Pseudomonadota</taxon>
        <taxon>Alphaproteobacteria</taxon>
        <taxon>Hyphomicrobiales</taxon>
        <taxon>Rhizobiaceae</taxon>
        <taxon>Rhizobium/Agrobacterium group</taxon>
        <taxon>Pararhizobium</taxon>
    </lineage>
</organism>
<name>A0ABU0BKN9_9HYPH</name>
<evidence type="ECO:0000256" key="5">
    <source>
        <dbReference type="ARBA" id="ARBA00022842"/>
    </source>
</evidence>
<comment type="cofactor">
    <cofactor evidence="7">
        <name>Mg(2+)</name>
        <dbReference type="ChEBI" id="CHEBI:18420"/>
    </cofactor>
</comment>
<feature type="binding site" description="in other chain" evidence="7">
    <location>
        <begin position="133"/>
        <end position="141"/>
    </location>
    <ligand>
        <name>5-phospho-alpha-D-ribose 1-diphosphate</name>
        <dbReference type="ChEBI" id="CHEBI:58017"/>
        <note>ligand shared between dimeric partners</note>
    </ligand>
</feature>
<dbReference type="HAMAP" id="MF_01208">
    <property type="entry name" value="PyrE"/>
    <property type="match status" value="1"/>
</dbReference>
<comment type="catalytic activity">
    <reaction evidence="7">
        <text>orotidine 5'-phosphate + diphosphate = orotate + 5-phospho-alpha-D-ribose 1-diphosphate</text>
        <dbReference type="Rhea" id="RHEA:10380"/>
        <dbReference type="ChEBI" id="CHEBI:30839"/>
        <dbReference type="ChEBI" id="CHEBI:33019"/>
        <dbReference type="ChEBI" id="CHEBI:57538"/>
        <dbReference type="ChEBI" id="CHEBI:58017"/>
        <dbReference type="EC" id="2.4.2.10"/>
    </reaction>
</comment>
<dbReference type="InterPro" id="IPR023031">
    <property type="entry name" value="OPRT"/>
</dbReference>
<feature type="binding site" evidence="7">
    <location>
        <position position="111"/>
    </location>
    <ligand>
        <name>5-phospho-alpha-D-ribose 1-diphosphate</name>
        <dbReference type="ChEBI" id="CHEBI:58017"/>
        <note>ligand shared between dimeric partners</note>
    </ligand>
</feature>
<comment type="subunit">
    <text evidence="7">Homodimer.</text>
</comment>
<dbReference type="SUPFAM" id="SSF53271">
    <property type="entry name" value="PRTase-like"/>
    <property type="match status" value="1"/>
</dbReference>
<evidence type="ECO:0000259" key="8">
    <source>
        <dbReference type="Pfam" id="PF00156"/>
    </source>
</evidence>
<evidence type="ECO:0000256" key="3">
    <source>
        <dbReference type="ARBA" id="ARBA00022676"/>
    </source>
</evidence>
<evidence type="ECO:0000256" key="7">
    <source>
        <dbReference type="HAMAP-Rule" id="MF_01208"/>
    </source>
</evidence>
<feature type="binding site" evidence="7">
    <location>
        <position position="107"/>
    </location>
    <ligand>
        <name>5-phospho-alpha-D-ribose 1-diphosphate</name>
        <dbReference type="ChEBI" id="CHEBI:58017"/>
        <note>ligand shared between dimeric partners</note>
    </ligand>
</feature>
<feature type="binding site" evidence="7">
    <location>
        <position position="137"/>
    </location>
    <ligand>
        <name>orotate</name>
        <dbReference type="ChEBI" id="CHEBI:30839"/>
    </ligand>
</feature>
<proteinExistence type="inferred from homology"/>
<comment type="function">
    <text evidence="7">Catalyzes the transfer of a ribosyl phosphate group from 5-phosphoribose 1-diphosphate to orotate, leading to the formation of orotidine monophosphate (OMP).</text>
</comment>
<keyword evidence="6 7" id="KW-0665">Pyrimidine biosynthesis</keyword>
<keyword evidence="5 7" id="KW-0460">Magnesium</keyword>
<dbReference type="Proteomes" id="UP001230207">
    <property type="component" value="Unassembled WGS sequence"/>
</dbReference>
<keyword evidence="4 7" id="KW-0808">Transferase</keyword>
<dbReference type="PANTHER" id="PTHR19278:SF9">
    <property type="entry name" value="URIDINE 5'-MONOPHOSPHATE SYNTHASE"/>
    <property type="match status" value="1"/>
</dbReference>
<sequence>MIQTSFTDKAVMAELVAKMLWEIKAVHFRADQPYKLASGMASPVYIDCRKLISYPRIRSTVMDFAAATILRDAGFEQFDVVAGGETAGIPFAAMLAERLALPMIYVRKAPKGHGRNAQIEGLMPEGARVLVIEDLTTAGGSMFKFIDAIRLAGGIVDHGIALFYYDIFPEARGQMKDKGVTLHNIATWRNVLAVAKEQKLFDEKTLSEVEAFLNAPLEWSGRNGGVSAIATA</sequence>
<dbReference type="NCBIfam" id="TIGR00336">
    <property type="entry name" value="pyrE"/>
    <property type="match status" value="1"/>
</dbReference>
<dbReference type="RefSeq" id="WP_307227189.1">
    <property type="nucleotide sequence ID" value="NZ_JAUSVF010000001.1"/>
</dbReference>
<dbReference type="InterPro" id="IPR004467">
    <property type="entry name" value="Or_phspho_trans_dom"/>
</dbReference>
<dbReference type="CDD" id="cd06223">
    <property type="entry name" value="PRTases_typeI"/>
    <property type="match status" value="1"/>
</dbReference>
<dbReference type="EC" id="2.4.2.10" evidence="2 7"/>